<dbReference type="PIRSF" id="PIRSF004008">
    <property type="entry name" value="VAC_E3L"/>
    <property type="match status" value="1"/>
</dbReference>
<dbReference type="GO" id="GO:0052150">
    <property type="term" value="P:symbiont-mediated perturbation of host apoptosis"/>
    <property type="evidence" value="ECO:0007669"/>
    <property type="project" value="UniProtKB-KW"/>
</dbReference>
<dbReference type="Pfam" id="PF00035">
    <property type="entry name" value="dsrm"/>
    <property type="match status" value="1"/>
</dbReference>
<dbReference type="EMBL" id="MF001304">
    <property type="protein sequence ID" value="AST09250.1"/>
    <property type="molecule type" value="Genomic_DNA"/>
</dbReference>
<gene>
    <name evidence="15" type="ORF">Murmansk-055</name>
</gene>
<dbReference type="InterPro" id="IPR009179">
    <property type="entry name" value="E3L"/>
</dbReference>
<keyword evidence="2" id="KW-0945">Host-virus interaction</keyword>
<keyword evidence="4" id="KW-1093">Inhibition of host IRF7 by virus</keyword>
<evidence type="ECO:0000256" key="6">
    <source>
        <dbReference type="ARBA" id="ARBA00022884"/>
    </source>
</evidence>
<keyword evidence="7" id="KW-1092">Inhibition of host IRF3 by virus</keyword>
<keyword evidence="6 12" id="KW-0694">RNA-binding</keyword>
<dbReference type="SUPFAM" id="SSF54768">
    <property type="entry name" value="dsRNA-binding domain-like"/>
    <property type="match status" value="1"/>
</dbReference>
<keyword evidence="10" id="KW-0899">Viral immunoevasion</keyword>
<dbReference type="GO" id="GO:0003726">
    <property type="term" value="F:double-stranded RNA adenosine deaminase activity"/>
    <property type="evidence" value="ECO:0007669"/>
    <property type="project" value="InterPro"/>
</dbReference>
<dbReference type="GO" id="GO:0003723">
    <property type="term" value="F:RNA binding"/>
    <property type="evidence" value="ECO:0007669"/>
    <property type="project" value="UniProtKB-UniRule"/>
</dbReference>
<evidence type="ECO:0000256" key="1">
    <source>
        <dbReference type="ARBA" id="ARBA00022482"/>
    </source>
</evidence>
<evidence type="ECO:0000256" key="4">
    <source>
        <dbReference type="ARBA" id="ARBA00022811"/>
    </source>
</evidence>
<dbReference type="OrthoDB" id="18174at10239"/>
<dbReference type="GO" id="GO:0030291">
    <property type="term" value="F:protein serine/threonine kinase inhibitor activity"/>
    <property type="evidence" value="ECO:0007669"/>
    <property type="project" value="UniProtKB-KW"/>
</dbReference>
<feature type="domain" description="Z-binding" evidence="14">
    <location>
        <begin position="2"/>
        <end position="66"/>
    </location>
</feature>
<evidence type="ECO:0000313" key="16">
    <source>
        <dbReference type="Proteomes" id="UP000217350"/>
    </source>
</evidence>
<keyword evidence="1" id="KW-1113">Inhibition of host RLR pathway by virus</keyword>
<protein>
    <submittedName>
        <fullName evidence="15">DsRNA-binding protein</fullName>
    </submittedName>
</protein>
<accession>A0A223FMP4</accession>
<dbReference type="Gene3D" id="1.10.10.10">
    <property type="entry name" value="Winged helix-like DNA-binding domain superfamily/Winged helix DNA-binding domain"/>
    <property type="match status" value="1"/>
</dbReference>
<proteinExistence type="predicted"/>
<keyword evidence="16" id="KW-1185">Reference proteome</keyword>
<dbReference type="InterPro" id="IPR014720">
    <property type="entry name" value="dsRBD_dom"/>
</dbReference>
<evidence type="ECO:0000256" key="11">
    <source>
        <dbReference type="ARBA" id="ARBA00023323"/>
    </source>
</evidence>
<dbReference type="SMART" id="SM00358">
    <property type="entry name" value="DSRM"/>
    <property type="match status" value="1"/>
</dbReference>
<evidence type="ECO:0000313" key="15">
    <source>
        <dbReference type="EMBL" id="AST09250.1"/>
    </source>
</evidence>
<sequence>MASSSNHVDIVACELETLDNTGITALELSKILNMEKKLVNNALYTIQRNGGVYSTSDNPPKWFVTNKNTDSDGGDESDTRDTASLIKEYQTGMQAFEDVIPSKKLIDWKDVNPITVINEYCQITNRSATYSIDSKGPSNNPTFYARAIIDGRIFDIAEGKTKKEAKNKAAKLAVNKLFEYITISF</sequence>
<evidence type="ECO:0000256" key="10">
    <source>
        <dbReference type="ARBA" id="ARBA00023280"/>
    </source>
</evidence>
<dbReference type="Gene3D" id="3.30.160.20">
    <property type="match status" value="1"/>
</dbReference>
<keyword evidence="9" id="KW-0922">Interferon antiviral system evasion</keyword>
<keyword evidence="5" id="KW-1114">Inhibition of host interferon signaling pathway by virus</keyword>
<dbReference type="GO" id="GO:0039548">
    <property type="term" value="P:symbiont-mediated suppression of host cytoplasmic pattern recognition receptor signaling pathway via inhibition of IRF3 activity"/>
    <property type="evidence" value="ECO:0007669"/>
    <property type="project" value="UniProtKB-KW"/>
</dbReference>
<evidence type="ECO:0000256" key="8">
    <source>
        <dbReference type="ARBA" id="ARBA00023041"/>
    </source>
</evidence>
<dbReference type="PROSITE" id="PS50137">
    <property type="entry name" value="DS_RBD"/>
    <property type="match status" value="1"/>
</dbReference>
<dbReference type="Pfam" id="PF02295">
    <property type="entry name" value="z-alpha"/>
    <property type="match status" value="1"/>
</dbReference>
<reference evidence="15" key="1">
    <citation type="journal article" date="2017" name="Virus Genes">
        <title>Two novel poxviruses with unusual genome rearrangements: NY_014 and Murmansk.</title>
        <authorList>
            <person name="Smithson C."/>
            <person name="Meyer H."/>
            <person name="Gigante C.M."/>
            <person name="Gao J."/>
            <person name="Zhao H."/>
            <person name="Batra D."/>
            <person name="Damon I."/>
            <person name="Upton C."/>
            <person name="Li Y."/>
        </authorList>
    </citation>
    <scope>NUCLEOTIDE SEQUENCE [LARGE SCALE GENOMIC DNA]</scope>
    <source>
        <strain evidence="15">LEIV-11411</strain>
    </source>
</reference>
<dbReference type="InterPro" id="IPR042371">
    <property type="entry name" value="Z_dom"/>
</dbReference>
<dbReference type="GO" id="GO:0039502">
    <property type="term" value="P:symbiont-mediated suppression of host type I interferon-mediated signaling pathway"/>
    <property type="evidence" value="ECO:0007669"/>
    <property type="project" value="UniProtKB-KW"/>
</dbReference>
<dbReference type="GO" id="GO:0039580">
    <property type="term" value="P:symbiont-mediated suppression of host PKR/eIFalpha signaling"/>
    <property type="evidence" value="ECO:0007669"/>
    <property type="project" value="UniProtKB-KW"/>
</dbReference>
<evidence type="ECO:0000259" key="14">
    <source>
        <dbReference type="PROSITE" id="PS50139"/>
    </source>
</evidence>
<dbReference type="SMART" id="SM00550">
    <property type="entry name" value="Zalpha"/>
    <property type="match status" value="1"/>
</dbReference>
<evidence type="ECO:0000256" key="5">
    <source>
        <dbReference type="ARBA" id="ARBA00022830"/>
    </source>
</evidence>
<evidence type="ECO:0000259" key="13">
    <source>
        <dbReference type="PROSITE" id="PS50137"/>
    </source>
</evidence>
<dbReference type="InterPro" id="IPR036388">
    <property type="entry name" value="WH-like_DNA-bd_sf"/>
</dbReference>
<dbReference type="SUPFAM" id="SSF46785">
    <property type="entry name" value="Winged helix' DNA-binding domain"/>
    <property type="match status" value="1"/>
</dbReference>
<evidence type="ECO:0000256" key="7">
    <source>
        <dbReference type="ARBA" id="ARBA00022931"/>
    </source>
</evidence>
<keyword evidence="11" id="KW-1119">Modulation of host cell apoptosis by virus</keyword>
<evidence type="ECO:0000256" key="2">
    <source>
        <dbReference type="ARBA" id="ARBA00022581"/>
    </source>
</evidence>
<dbReference type="CDD" id="cd19875">
    <property type="entry name" value="DSRM_EIF2AK2-like"/>
    <property type="match status" value="1"/>
</dbReference>
<evidence type="ECO:0000256" key="3">
    <source>
        <dbReference type="ARBA" id="ARBA00022632"/>
    </source>
</evidence>
<organism evidence="15">
    <name type="scientific">Murmansk poxvirus</name>
    <dbReference type="NCBI Taxonomy" id="2025359"/>
    <lineage>
        <taxon>Viruses</taxon>
        <taxon>Varidnaviria</taxon>
        <taxon>Bamfordvirae</taxon>
        <taxon>Nucleocytoviricota</taxon>
        <taxon>Pokkesviricetes</taxon>
        <taxon>Chitovirales</taxon>
        <taxon>Poxviridae</taxon>
        <taxon>Chordopoxvirinae</taxon>
        <taxon>Centapoxvirus</taxon>
        <taxon>Centapoxvirus microtuspox</taxon>
        <taxon>Murmansk microtuspox virus</taxon>
    </lineage>
</organism>
<evidence type="ECO:0000256" key="12">
    <source>
        <dbReference type="PROSITE-ProRule" id="PRU00266"/>
    </source>
</evidence>
<dbReference type="GO" id="GO:0039557">
    <property type="term" value="P:symbiont-mediated suppression of host cytoplasmic pattern recognition receptor signaling pathway via inhibition of IRF7 activity"/>
    <property type="evidence" value="ECO:0007669"/>
    <property type="project" value="UniProtKB-KW"/>
</dbReference>
<dbReference type="Proteomes" id="UP000217350">
    <property type="component" value="Segment"/>
</dbReference>
<feature type="domain" description="DRBM" evidence="13">
    <location>
        <begin position="112"/>
        <end position="179"/>
    </location>
</feature>
<dbReference type="InterPro" id="IPR036390">
    <property type="entry name" value="WH_DNA-bd_sf"/>
</dbReference>
<dbReference type="PROSITE" id="PS50139">
    <property type="entry name" value="Z_BINDING"/>
    <property type="match status" value="1"/>
</dbReference>
<name>A0A223FMP4_9POXV</name>
<keyword evidence="8" id="KW-1102">Inhibition of host PKR by virus</keyword>
<evidence type="ECO:0000256" key="9">
    <source>
        <dbReference type="ARBA" id="ARBA00023258"/>
    </source>
</evidence>
<keyword evidence="3" id="KW-1090">Inhibition of host innate immune response by virus</keyword>